<keyword evidence="1" id="KW-0732">Signal</keyword>
<dbReference type="InterPro" id="IPR013320">
    <property type="entry name" value="ConA-like_dom_sf"/>
</dbReference>
<evidence type="ECO:0000313" key="3">
    <source>
        <dbReference type="Proteomes" id="UP001153069"/>
    </source>
</evidence>
<comment type="caution">
    <text evidence="2">The sequence shown here is derived from an EMBL/GenBank/DDBJ whole genome shotgun (WGS) entry which is preliminary data.</text>
</comment>
<proteinExistence type="predicted"/>
<dbReference type="OrthoDB" id="192832at2759"/>
<gene>
    <name evidence="2" type="ORF">SEMRO_319_G116270.1</name>
</gene>
<organism evidence="2 3">
    <name type="scientific">Seminavis robusta</name>
    <dbReference type="NCBI Taxonomy" id="568900"/>
    <lineage>
        <taxon>Eukaryota</taxon>
        <taxon>Sar</taxon>
        <taxon>Stramenopiles</taxon>
        <taxon>Ochrophyta</taxon>
        <taxon>Bacillariophyta</taxon>
        <taxon>Bacillariophyceae</taxon>
        <taxon>Bacillariophycidae</taxon>
        <taxon>Naviculales</taxon>
        <taxon>Naviculaceae</taxon>
        <taxon>Seminavis</taxon>
    </lineage>
</organism>
<feature type="signal peptide" evidence="1">
    <location>
        <begin position="1"/>
        <end position="20"/>
    </location>
</feature>
<keyword evidence="3" id="KW-1185">Reference proteome</keyword>
<reference evidence="2" key="1">
    <citation type="submission" date="2020-06" db="EMBL/GenBank/DDBJ databases">
        <authorList>
            <consortium name="Plant Systems Biology data submission"/>
        </authorList>
    </citation>
    <scope>NUCLEOTIDE SEQUENCE</scope>
    <source>
        <strain evidence="2">D6</strain>
    </source>
</reference>
<dbReference type="AlphaFoldDB" id="A0A9N8DS90"/>
<evidence type="ECO:0000313" key="2">
    <source>
        <dbReference type="EMBL" id="CAB9507757.1"/>
    </source>
</evidence>
<evidence type="ECO:0000256" key="1">
    <source>
        <dbReference type="SAM" id="SignalP"/>
    </source>
</evidence>
<dbReference type="InterPro" id="IPR050546">
    <property type="entry name" value="Glycosyl_Hydrlase_16"/>
</dbReference>
<accession>A0A9N8DS90</accession>
<protein>
    <submittedName>
        <fullName evidence="2">Probable endo-1,3(4)-beta-glucanase</fullName>
    </submittedName>
</protein>
<dbReference type="EMBL" id="CAICTM010000318">
    <property type="protein sequence ID" value="CAB9507757.1"/>
    <property type="molecule type" value="Genomic_DNA"/>
</dbReference>
<dbReference type="Pfam" id="PF26113">
    <property type="entry name" value="GH16_XgeA"/>
    <property type="match status" value="1"/>
</dbReference>
<dbReference type="GO" id="GO:0009251">
    <property type="term" value="P:glucan catabolic process"/>
    <property type="evidence" value="ECO:0007669"/>
    <property type="project" value="TreeGrafter"/>
</dbReference>
<name>A0A9N8DS90_9STRA</name>
<sequence length="353" mass="39071">MVVIVLIGLALLGVALYAGAKVIGPASQPLGPYELVERQEGEDFFNFYSFYEGLFCGDVLDFLHSGTRQQGKVIGDDDDDDIDIAMEGATPPPADASKKELHFMGSAPTDAGPPNWPVNGEIDIIEGVNYQSNAKTALHSTKGCVMDDIPAGTMTGGWDTAVGIPDRKTGIPDMTMRYAQNCFVYDPHQWLNQGCVAVDERNGTIGIPLNQKGGGVYALEWDPIYRHMRTWVFTPHKSVPDNLRDAIRTANLPPDQRVLPDPDLWPIPYGYFAIGEGTNCAANHFKNMRLVFNLAFCGSVAGNRFQMDCPAQAAQFATCNEYVASQPEELNEAYWKIRGVYVYERSWERAWMK</sequence>
<dbReference type="PANTHER" id="PTHR10963">
    <property type="entry name" value="GLYCOSYL HYDROLASE-RELATED"/>
    <property type="match status" value="1"/>
</dbReference>
<dbReference type="SUPFAM" id="SSF49899">
    <property type="entry name" value="Concanavalin A-like lectins/glucanases"/>
    <property type="match status" value="1"/>
</dbReference>
<feature type="chain" id="PRO_5040200733" evidence="1">
    <location>
        <begin position="21"/>
        <end position="353"/>
    </location>
</feature>
<dbReference type="PANTHER" id="PTHR10963:SF24">
    <property type="entry name" value="GLYCOSIDASE C21B10.07-RELATED"/>
    <property type="match status" value="1"/>
</dbReference>
<dbReference type="Proteomes" id="UP001153069">
    <property type="component" value="Unassembled WGS sequence"/>
</dbReference>
<dbReference type="Gene3D" id="2.60.120.200">
    <property type="match status" value="1"/>
</dbReference>